<feature type="domain" description="Ion transport" evidence="14">
    <location>
        <begin position="34"/>
        <end position="237"/>
    </location>
</feature>
<keyword evidence="2" id="KW-0813">Transport</keyword>
<evidence type="ECO:0000313" key="15">
    <source>
        <dbReference type="EMBL" id="BCJ10796.1"/>
    </source>
</evidence>
<organism evidence="15 16">
    <name type="scientific">Streptococcus mitis</name>
    <dbReference type="NCBI Taxonomy" id="28037"/>
    <lineage>
        <taxon>Bacteria</taxon>
        <taxon>Bacillati</taxon>
        <taxon>Bacillota</taxon>
        <taxon>Bacilli</taxon>
        <taxon>Lactobacillales</taxon>
        <taxon>Streptococcaceae</taxon>
        <taxon>Streptococcus</taxon>
        <taxon>Streptococcus mitis group</taxon>
    </lineage>
</organism>
<gene>
    <name evidence="15" type="ORF">SMNM65_12280</name>
</gene>
<keyword evidence="10 13" id="KW-0472">Membrane</keyword>
<evidence type="ECO:0000256" key="3">
    <source>
        <dbReference type="ARBA" id="ARBA00022538"/>
    </source>
</evidence>
<dbReference type="PRINTS" id="PR00169">
    <property type="entry name" value="KCHANNEL"/>
</dbReference>
<dbReference type="PANTHER" id="PTHR11537:SF254">
    <property type="entry name" value="POTASSIUM VOLTAGE-GATED CHANNEL PROTEIN SHAB"/>
    <property type="match status" value="1"/>
</dbReference>
<dbReference type="PANTHER" id="PTHR11537">
    <property type="entry name" value="VOLTAGE-GATED POTASSIUM CHANNEL"/>
    <property type="match status" value="1"/>
</dbReference>
<evidence type="ECO:0000259" key="14">
    <source>
        <dbReference type="Pfam" id="PF00520"/>
    </source>
</evidence>
<dbReference type="SUPFAM" id="SSF81324">
    <property type="entry name" value="Voltage-gated potassium channels"/>
    <property type="match status" value="1"/>
</dbReference>
<reference evidence="16" key="1">
    <citation type="submission" date="2020-08" db="EMBL/GenBank/DDBJ databases">
        <title>Complete genome sequence of Streptococcus mitis strain Nm-65.</title>
        <authorList>
            <person name="Tabata A."/>
            <person name="Ohkuni H."/>
            <person name="Nagamune H."/>
        </authorList>
    </citation>
    <scope>NUCLEOTIDE SEQUENCE [LARGE SCALE GENOMIC DNA]</scope>
    <source>
        <strain evidence="16">Nm-65</strain>
    </source>
</reference>
<feature type="transmembrane region" description="Helical" evidence="13">
    <location>
        <begin position="97"/>
        <end position="117"/>
    </location>
</feature>
<dbReference type="AlphaFoldDB" id="A0A7G1IZG5"/>
<keyword evidence="4 13" id="KW-0812">Transmembrane</keyword>
<dbReference type="GO" id="GO:0008076">
    <property type="term" value="C:voltage-gated potassium channel complex"/>
    <property type="evidence" value="ECO:0007669"/>
    <property type="project" value="InterPro"/>
</dbReference>
<evidence type="ECO:0000256" key="11">
    <source>
        <dbReference type="ARBA" id="ARBA00023303"/>
    </source>
</evidence>
<keyword evidence="7" id="KW-0630">Potassium</keyword>
<dbReference type="GO" id="GO:0001508">
    <property type="term" value="P:action potential"/>
    <property type="evidence" value="ECO:0007669"/>
    <property type="project" value="TreeGrafter"/>
</dbReference>
<feature type="transmembrane region" description="Helical" evidence="13">
    <location>
        <begin position="34"/>
        <end position="54"/>
    </location>
</feature>
<accession>A0A7G1IZG5</accession>
<evidence type="ECO:0000256" key="8">
    <source>
        <dbReference type="ARBA" id="ARBA00022989"/>
    </source>
</evidence>
<dbReference type="InterPro" id="IPR005821">
    <property type="entry name" value="Ion_trans_dom"/>
</dbReference>
<evidence type="ECO:0000256" key="7">
    <source>
        <dbReference type="ARBA" id="ARBA00022958"/>
    </source>
</evidence>
<evidence type="ECO:0000256" key="10">
    <source>
        <dbReference type="ARBA" id="ARBA00023136"/>
    </source>
</evidence>
<evidence type="ECO:0000256" key="6">
    <source>
        <dbReference type="ARBA" id="ARBA00022882"/>
    </source>
</evidence>
<feature type="coiled-coil region" evidence="12">
    <location>
        <begin position="246"/>
        <end position="280"/>
    </location>
</feature>
<dbReference type="InterPro" id="IPR028325">
    <property type="entry name" value="VG_K_chnl"/>
</dbReference>
<evidence type="ECO:0000256" key="13">
    <source>
        <dbReference type="SAM" id="Phobius"/>
    </source>
</evidence>
<keyword evidence="12" id="KW-0175">Coiled coil</keyword>
<dbReference type="Pfam" id="PF00520">
    <property type="entry name" value="Ion_trans"/>
    <property type="match status" value="1"/>
</dbReference>
<feature type="transmembrane region" description="Helical" evidence="13">
    <location>
        <begin position="211"/>
        <end position="236"/>
    </location>
</feature>
<keyword evidence="11" id="KW-0407">Ion channel</keyword>
<evidence type="ECO:0000313" key="16">
    <source>
        <dbReference type="Proteomes" id="UP000516106"/>
    </source>
</evidence>
<proteinExistence type="predicted"/>
<name>A0A7G1IZG5_STRMT</name>
<dbReference type="GO" id="GO:0005249">
    <property type="term" value="F:voltage-gated potassium channel activity"/>
    <property type="evidence" value="ECO:0007669"/>
    <property type="project" value="InterPro"/>
</dbReference>
<feature type="transmembrane region" description="Helical" evidence="13">
    <location>
        <begin position="156"/>
        <end position="178"/>
    </location>
</feature>
<evidence type="ECO:0000256" key="5">
    <source>
        <dbReference type="ARBA" id="ARBA00022826"/>
    </source>
</evidence>
<dbReference type="InterPro" id="IPR027359">
    <property type="entry name" value="Volt_channel_dom_sf"/>
</dbReference>
<feature type="transmembrane region" description="Helical" evidence="13">
    <location>
        <begin position="66"/>
        <end position="85"/>
    </location>
</feature>
<keyword evidence="8 13" id="KW-1133">Transmembrane helix</keyword>
<keyword evidence="5" id="KW-0631">Potassium channel</keyword>
<evidence type="ECO:0000256" key="9">
    <source>
        <dbReference type="ARBA" id="ARBA00023065"/>
    </source>
</evidence>
<sequence length="281" mass="32492">MVIGEIFIELKLSNNSIESKDSKNLKKKWLFADYYDTTIILLALISVILVLLGFSEMIDLDNPPYSIIDLAIWGVFVIDYSWRFFTTKRKWRFILENIFDLLAILPLNAIFTVFRLGRIFRLARLTKLLKLTRLLRIIGLTGKLERKISRFLRTNGLLYILYLNFFIVLLGSSILSVVEEKSFSDSLWWSLVTVTTVGYGDIIPTSIFGKWLAVLLMLVGIGTIGMLTSALTNFFVKDNPDEQIKLDKLQDELSSQRILLEKQSEKIEELHRMIKDLVEKI</sequence>
<dbReference type="Proteomes" id="UP000516106">
    <property type="component" value="Chromosome"/>
</dbReference>
<evidence type="ECO:0000256" key="12">
    <source>
        <dbReference type="SAM" id="Coils"/>
    </source>
</evidence>
<dbReference type="Gene3D" id="1.20.120.350">
    <property type="entry name" value="Voltage-gated potassium channels. Chain C"/>
    <property type="match status" value="1"/>
</dbReference>
<keyword evidence="9" id="KW-0406">Ion transport</keyword>
<keyword evidence="3" id="KW-0633">Potassium transport</keyword>
<comment type="subcellular location">
    <subcellularLocation>
        <location evidence="1">Membrane</location>
        <topology evidence="1">Multi-pass membrane protein</topology>
    </subcellularLocation>
</comment>
<evidence type="ECO:0000256" key="4">
    <source>
        <dbReference type="ARBA" id="ARBA00022692"/>
    </source>
</evidence>
<evidence type="ECO:0000256" key="2">
    <source>
        <dbReference type="ARBA" id="ARBA00022448"/>
    </source>
</evidence>
<keyword evidence="6" id="KW-0851">Voltage-gated channel</keyword>
<evidence type="ECO:0000256" key="1">
    <source>
        <dbReference type="ARBA" id="ARBA00004141"/>
    </source>
</evidence>
<dbReference type="EMBL" id="AP023349">
    <property type="protein sequence ID" value="BCJ10796.1"/>
    <property type="molecule type" value="Genomic_DNA"/>
</dbReference>
<protein>
    <submittedName>
        <fullName evidence="15">Ion transporter</fullName>
    </submittedName>
</protein>
<dbReference type="Gene3D" id="1.10.287.70">
    <property type="match status" value="1"/>
</dbReference>